<keyword evidence="3" id="KW-0413">Isomerase</keyword>
<keyword evidence="4" id="KW-1185">Reference proteome</keyword>
<feature type="domain" description="Xylose isomerase-like TIM barrel" evidence="2">
    <location>
        <begin position="20"/>
        <end position="273"/>
    </location>
</feature>
<accession>A0A367F814</accession>
<evidence type="ECO:0000313" key="4">
    <source>
        <dbReference type="Proteomes" id="UP000253094"/>
    </source>
</evidence>
<dbReference type="SUPFAM" id="SSF51658">
    <property type="entry name" value="Xylose isomerase-like"/>
    <property type="match status" value="1"/>
</dbReference>
<dbReference type="OrthoDB" id="1900402at2"/>
<dbReference type="PANTHER" id="PTHR12110:SF52">
    <property type="entry name" value="XYLOSE ISOMERASE"/>
    <property type="match status" value="1"/>
</dbReference>
<dbReference type="AlphaFoldDB" id="A0A367F814"/>
<feature type="region of interest" description="Disordered" evidence="1">
    <location>
        <begin position="274"/>
        <end position="293"/>
    </location>
</feature>
<proteinExistence type="predicted"/>
<dbReference type="GO" id="GO:0016853">
    <property type="term" value="F:isomerase activity"/>
    <property type="evidence" value="ECO:0007669"/>
    <property type="project" value="UniProtKB-KW"/>
</dbReference>
<evidence type="ECO:0000259" key="2">
    <source>
        <dbReference type="Pfam" id="PF01261"/>
    </source>
</evidence>
<dbReference type="Pfam" id="PF01261">
    <property type="entry name" value="AP_endonuc_2"/>
    <property type="match status" value="1"/>
</dbReference>
<name>A0A367F814_9ACTN</name>
<dbReference type="Proteomes" id="UP000253094">
    <property type="component" value="Unassembled WGS sequence"/>
</dbReference>
<dbReference type="InterPro" id="IPR013022">
    <property type="entry name" value="Xyl_isomerase-like_TIM-brl"/>
</dbReference>
<dbReference type="Gene3D" id="3.20.20.150">
    <property type="entry name" value="Divalent-metal-dependent TIM barrel enzymes"/>
    <property type="match status" value="1"/>
</dbReference>
<dbReference type="PANTHER" id="PTHR12110">
    <property type="entry name" value="HYDROXYPYRUVATE ISOMERASE"/>
    <property type="match status" value="1"/>
</dbReference>
<protein>
    <submittedName>
        <fullName evidence="3">Sugar phosphate isomerase/epimerase</fullName>
    </submittedName>
</protein>
<sequence>MRFGYGTNGFTNHRLDEALDVLADLGYDGVALTLDSGHLDPYAPGIARDVGHVAKRLGELGLAVVIETGGRYVLDPYRKHHPTLLHPPEAAARRIDLLRRAVRIGADLGAEAVSFWSGVIPPEVDEGQAWDNLLSGVAAVLEEAEERQVTLGFEPEPGMLVDTIAAFERLHALAGAPPRLGMTLDIGHCRAVEPEPVPDCVRRAGPHLVNIQIEDMRRGVHEHLEFGEGEIDFPPVLAALELTGYRGLVSVELPRHSHAAPMIAERSLRFLREAAPTPSIPSRAHPTRGVRQR</sequence>
<dbReference type="InterPro" id="IPR036237">
    <property type="entry name" value="Xyl_isomerase-like_sf"/>
</dbReference>
<reference evidence="3 4" key="1">
    <citation type="submission" date="2018-06" db="EMBL/GenBank/DDBJ databases">
        <title>Sphaerisporangium craniellae sp. nov., isolated from a marine sponge in the South China Sea.</title>
        <authorList>
            <person name="Li L."/>
        </authorList>
    </citation>
    <scope>NUCLEOTIDE SEQUENCE [LARGE SCALE GENOMIC DNA]</scope>
    <source>
        <strain evidence="3 4">CCTCC AA 208026</strain>
    </source>
</reference>
<evidence type="ECO:0000313" key="3">
    <source>
        <dbReference type="EMBL" id="RCG26508.1"/>
    </source>
</evidence>
<dbReference type="EMBL" id="QOIL01000019">
    <property type="protein sequence ID" value="RCG26508.1"/>
    <property type="molecule type" value="Genomic_DNA"/>
</dbReference>
<dbReference type="InterPro" id="IPR050312">
    <property type="entry name" value="IolE/XylAMocC-like"/>
</dbReference>
<dbReference type="RefSeq" id="WP_114032081.1">
    <property type="nucleotide sequence ID" value="NZ_QOIL01000019.1"/>
</dbReference>
<gene>
    <name evidence="3" type="ORF">DQ384_29130</name>
</gene>
<organism evidence="3 4">
    <name type="scientific">Sphaerisporangium album</name>
    <dbReference type="NCBI Taxonomy" id="509200"/>
    <lineage>
        <taxon>Bacteria</taxon>
        <taxon>Bacillati</taxon>
        <taxon>Actinomycetota</taxon>
        <taxon>Actinomycetes</taxon>
        <taxon>Streptosporangiales</taxon>
        <taxon>Streptosporangiaceae</taxon>
        <taxon>Sphaerisporangium</taxon>
    </lineage>
</organism>
<evidence type="ECO:0000256" key="1">
    <source>
        <dbReference type="SAM" id="MobiDB-lite"/>
    </source>
</evidence>
<comment type="caution">
    <text evidence="3">The sequence shown here is derived from an EMBL/GenBank/DDBJ whole genome shotgun (WGS) entry which is preliminary data.</text>
</comment>